<gene>
    <name evidence="1" type="ORF">KLDO_g1599</name>
</gene>
<keyword evidence="2" id="KW-1185">Reference proteome</keyword>
<proteinExistence type="predicted"/>
<dbReference type="EMBL" id="CCBQ010000022">
    <property type="protein sequence ID" value="CDO93298.1"/>
    <property type="molecule type" value="Genomic_DNA"/>
</dbReference>
<accession>A0A0A8L2Q3</accession>
<sequence length="128" mass="14354">MDSEEVFACSLRESYYGTTDYTFVKPPLLSHTPDFDDCASLEHMCESADAALSLIHSPLLYSVDPSSSFLDDDIFSLDQEQEQDQGRTMAKAMVKPRSGTDAIVIQDPVDAGFSTVPQDNYRIWLEKF</sequence>
<dbReference type="AlphaFoldDB" id="A0A0A8L2Q3"/>
<evidence type="ECO:0000313" key="2">
    <source>
        <dbReference type="Proteomes" id="UP000031516"/>
    </source>
</evidence>
<protein>
    <submittedName>
        <fullName evidence="1">WGS project CCBQ000000000 data, contig 00009</fullName>
    </submittedName>
</protein>
<name>A0A0A8L2Q3_9SACH</name>
<reference evidence="1 2" key="1">
    <citation type="submission" date="2014-03" db="EMBL/GenBank/DDBJ databases">
        <title>The genome of Kluyveromyces dobzhanskii.</title>
        <authorList>
            <person name="Nystedt B."/>
            <person name="Astrom S."/>
        </authorList>
    </citation>
    <scope>NUCLEOTIDE SEQUENCE [LARGE SCALE GENOMIC DNA]</scope>
    <source>
        <strain evidence="1 2">CBS 2104</strain>
    </source>
</reference>
<evidence type="ECO:0000313" key="1">
    <source>
        <dbReference type="EMBL" id="CDO93298.1"/>
    </source>
</evidence>
<comment type="caution">
    <text evidence="1">The sequence shown here is derived from an EMBL/GenBank/DDBJ whole genome shotgun (WGS) entry which is preliminary data.</text>
</comment>
<dbReference type="OrthoDB" id="4068640at2759"/>
<dbReference type="Proteomes" id="UP000031516">
    <property type="component" value="Unassembled WGS sequence"/>
</dbReference>
<organism evidence="1 2">
    <name type="scientific">Kluyveromyces dobzhanskii CBS 2104</name>
    <dbReference type="NCBI Taxonomy" id="1427455"/>
    <lineage>
        <taxon>Eukaryota</taxon>
        <taxon>Fungi</taxon>
        <taxon>Dikarya</taxon>
        <taxon>Ascomycota</taxon>
        <taxon>Saccharomycotina</taxon>
        <taxon>Saccharomycetes</taxon>
        <taxon>Saccharomycetales</taxon>
        <taxon>Saccharomycetaceae</taxon>
        <taxon>Kluyveromyces</taxon>
    </lineage>
</organism>